<sequence>MVSYPYPLIPTPPGDWKNSLYDLHAVRMASLHNIFIRSFNAIIYHAPNVSKKDVPTFMKFCRVVANLVHEHHGAEEAVIFPFFETKLGEGAMEPNVNQHQDFTPKFEEWNDLCGKILNKESEYDATKFVALLRESTDALVEHLVDEIPTMESSILQKHFSEAELRELEARLGKKIQESISVWIMPILFVSGDLNYNSWLPDEIPRPVIWFARQIAMRFSSKMWKYGQSNKYCQLKNEFKPMYNIEV</sequence>
<feature type="domain" description="Hemerythrin-like" evidence="1">
    <location>
        <begin position="32"/>
        <end position="146"/>
    </location>
</feature>
<evidence type="ECO:0000313" key="2">
    <source>
        <dbReference type="EMBL" id="KAB5592787.1"/>
    </source>
</evidence>
<comment type="caution">
    <text evidence="2">The sequence shown here is derived from an EMBL/GenBank/DDBJ whole genome shotgun (WGS) entry which is preliminary data.</text>
</comment>
<dbReference type="AlphaFoldDB" id="A0A5N5QNF5"/>
<dbReference type="PANTHER" id="PTHR38048:SF2">
    <property type="entry name" value="HEMERYTHRIN-LIKE DOMAIN-CONTAINING PROTEIN"/>
    <property type="match status" value="1"/>
</dbReference>
<keyword evidence="3" id="KW-1185">Reference proteome</keyword>
<evidence type="ECO:0000259" key="1">
    <source>
        <dbReference type="Pfam" id="PF01814"/>
    </source>
</evidence>
<dbReference type="Pfam" id="PF01814">
    <property type="entry name" value="Hemerythrin"/>
    <property type="match status" value="1"/>
</dbReference>
<proteinExistence type="predicted"/>
<dbReference type="PANTHER" id="PTHR38048">
    <property type="entry name" value="EXPRESSED PROTEIN"/>
    <property type="match status" value="1"/>
</dbReference>
<dbReference type="InterPro" id="IPR012312">
    <property type="entry name" value="Hemerythrin-like"/>
</dbReference>
<reference evidence="2 3" key="1">
    <citation type="journal article" date="2019" name="Fungal Biol. Biotechnol.">
        <title>Draft genome sequence of fastidious pathogen Ceratobasidium theobromae, which causes vascular-streak dieback in Theobroma cacao.</title>
        <authorList>
            <person name="Ali S.S."/>
            <person name="Asman A."/>
            <person name="Shao J."/>
            <person name="Firmansyah A.P."/>
            <person name="Susilo A.W."/>
            <person name="Rosmana A."/>
            <person name="McMahon P."/>
            <person name="Junaid M."/>
            <person name="Guest D."/>
            <person name="Kheng T.Y."/>
            <person name="Meinhardt L.W."/>
            <person name="Bailey B.A."/>
        </authorList>
    </citation>
    <scope>NUCLEOTIDE SEQUENCE [LARGE SCALE GENOMIC DNA]</scope>
    <source>
        <strain evidence="2 3">CT2</strain>
    </source>
</reference>
<evidence type="ECO:0000313" key="3">
    <source>
        <dbReference type="Proteomes" id="UP000383932"/>
    </source>
</evidence>
<dbReference type="Proteomes" id="UP000383932">
    <property type="component" value="Unassembled WGS sequence"/>
</dbReference>
<name>A0A5N5QNF5_9AGAM</name>
<dbReference type="EMBL" id="SSOP01000054">
    <property type="protein sequence ID" value="KAB5592787.1"/>
    <property type="molecule type" value="Genomic_DNA"/>
</dbReference>
<dbReference type="OrthoDB" id="58416at2759"/>
<gene>
    <name evidence="2" type="ORF">CTheo_3771</name>
</gene>
<dbReference type="Gene3D" id="1.20.120.520">
    <property type="entry name" value="nmb1532 protein domain like"/>
    <property type="match status" value="1"/>
</dbReference>
<accession>A0A5N5QNF5</accession>
<protein>
    <recommendedName>
        <fullName evidence="1">Hemerythrin-like domain-containing protein</fullName>
    </recommendedName>
</protein>
<dbReference type="CDD" id="cd12108">
    <property type="entry name" value="Hr-like"/>
    <property type="match status" value="1"/>
</dbReference>
<organism evidence="2 3">
    <name type="scientific">Ceratobasidium theobromae</name>
    <dbReference type="NCBI Taxonomy" id="1582974"/>
    <lineage>
        <taxon>Eukaryota</taxon>
        <taxon>Fungi</taxon>
        <taxon>Dikarya</taxon>
        <taxon>Basidiomycota</taxon>
        <taxon>Agaricomycotina</taxon>
        <taxon>Agaricomycetes</taxon>
        <taxon>Cantharellales</taxon>
        <taxon>Ceratobasidiaceae</taxon>
        <taxon>Ceratobasidium</taxon>
    </lineage>
</organism>
<dbReference type="InterPro" id="IPR053206">
    <property type="entry name" value="Dimeric_xanthone_biosynth"/>
</dbReference>